<dbReference type="AlphaFoldDB" id="A0AAV4NMY1"/>
<gene>
    <name evidence="2" type="ORF">CEXT_426651</name>
</gene>
<organism evidence="2 3">
    <name type="scientific">Caerostris extrusa</name>
    <name type="common">Bark spider</name>
    <name type="synonym">Caerostris bankana</name>
    <dbReference type="NCBI Taxonomy" id="172846"/>
    <lineage>
        <taxon>Eukaryota</taxon>
        <taxon>Metazoa</taxon>
        <taxon>Ecdysozoa</taxon>
        <taxon>Arthropoda</taxon>
        <taxon>Chelicerata</taxon>
        <taxon>Arachnida</taxon>
        <taxon>Araneae</taxon>
        <taxon>Araneomorphae</taxon>
        <taxon>Entelegynae</taxon>
        <taxon>Araneoidea</taxon>
        <taxon>Araneidae</taxon>
        <taxon>Caerostris</taxon>
    </lineage>
</organism>
<reference evidence="2 3" key="1">
    <citation type="submission" date="2021-06" db="EMBL/GenBank/DDBJ databases">
        <title>Caerostris extrusa draft genome.</title>
        <authorList>
            <person name="Kono N."/>
            <person name="Arakawa K."/>
        </authorList>
    </citation>
    <scope>NUCLEOTIDE SEQUENCE [LARGE SCALE GENOMIC DNA]</scope>
</reference>
<accession>A0AAV4NMY1</accession>
<protein>
    <submittedName>
        <fullName evidence="2">Uncharacterized protein</fullName>
    </submittedName>
</protein>
<evidence type="ECO:0000313" key="3">
    <source>
        <dbReference type="Proteomes" id="UP001054945"/>
    </source>
</evidence>
<name>A0AAV4NMY1_CAEEX</name>
<proteinExistence type="predicted"/>
<comment type="caution">
    <text evidence="2">The sequence shown here is derived from an EMBL/GenBank/DDBJ whole genome shotgun (WGS) entry which is preliminary data.</text>
</comment>
<evidence type="ECO:0000313" key="2">
    <source>
        <dbReference type="EMBL" id="GIX85296.1"/>
    </source>
</evidence>
<dbReference type="Proteomes" id="UP001054945">
    <property type="component" value="Unassembled WGS sequence"/>
</dbReference>
<evidence type="ECO:0000256" key="1">
    <source>
        <dbReference type="SAM" id="MobiDB-lite"/>
    </source>
</evidence>
<keyword evidence="3" id="KW-1185">Reference proteome</keyword>
<dbReference type="EMBL" id="BPLR01021045">
    <property type="protein sequence ID" value="GIX85296.1"/>
    <property type="molecule type" value="Genomic_DNA"/>
</dbReference>
<sequence length="119" mass="13020">MRQHHLPARTPQQLHSRHLAQLFDIASYVEVIKDSPAGHMEESVDDSGPPISDNSITTTSRHVETDAVWDVSLDETFAPLAACALGDGESRVEAIPNTGSRLKGNFLLESNLQELGFLN</sequence>
<feature type="region of interest" description="Disordered" evidence="1">
    <location>
        <begin position="36"/>
        <end position="59"/>
    </location>
</feature>